<dbReference type="Proteomes" id="UP000215914">
    <property type="component" value="Chromosome 16"/>
</dbReference>
<keyword evidence="2" id="KW-1185">Reference proteome</keyword>
<evidence type="ECO:0000313" key="1">
    <source>
        <dbReference type="EMBL" id="OTF90473.1"/>
    </source>
</evidence>
<organism evidence="1 2">
    <name type="scientific">Helianthus annuus</name>
    <name type="common">Common sunflower</name>
    <dbReference type="NCBI Taxonomy" id="4232"/>
    <lineage>
        <taxon>Eukaryota</taxon>
        <taxon>Viridiplantae</taxon>
        <taxon>Streptophyta</taxon>
        <taxon>Embryophyta</taxon>
        <taxon>Tracheophyta</taxon>
        <taxon>Spermatophyta</taxon>
        <taxon>Magnoliopsida</taxon>
        <taxon>eudicotyledons</taxon>
        <taxon>Gunneridae</taxon>
        <taxon>Pentapetalae</taxon>
        <taxon>asterids</taxon>
        <taxon>campanulids</taxon>
        <taxon>Asterales</taxon>
        <taxon>Asteraceae</taxon>
        <taxon>Asteroideae</taxon>
        <taxon>Heliantheae alliance</taxon>
        <taxon>Heliantheae</taxon>
        <taxon>Helianthus</taxon>
    </lineage>
</organism>
<dbReference type="EMBL" id="CM007905">
    <property type="protein sequence ID" value="OTF90473.1"/>
    <property type="molecule type" value="Genomic_DNA"/>
</dbReference>
<reference evidence="2" key="1">
    <citation type="journal article" date="2017" name="Nature">
        <title>The sunflower genome provides insights into oil metabolism, flowering and Asterid evolution.</title>
        <authorList>
            <person name="Badouin H."/>
            <person name="Gouzy J."/>
            <person name="Grassa C.J."/>
            <person name="Murat F."/>
            <person name="Staton S.E."/>
            <person name="Cottret L."/>
            <person name="Lelandais-Briere C."/>
            <person name="Owens G.L."/>
            <person name="Carrere S."/>
            <person name="Mayjonade B."/>
            <person name="Legrand L."/>
            <person name="Gill N."/>
            <person name="Kane N.C."/>
            <person name="Bowers J.E."/>
            <person name="Hubner S."/>
            <person name="Bellec A."/>
            <person name="Berard A."/>
            <person name="Berges H."/>
            <person name="Blanchet N."/>
            <person name="Boniface M.C."/>
            <person name="Brunel D."/>
            <person name="Catrice O."/>
            <person name="Chaidir N."/>
            <person name="Claudel C."/>
            <person name="Donnadieu C."/>
            <person name="Faraut T."/>
            <person name="Fievet G."/>
            <person name="Helmstetter N."/>
            <person name="King M."/>
            <person name="Knapp S.J."/>
            <person name="Lai Z."/>
            <person name="Le Paslier M.C."/>
            <person name="Lippi Y."/>
            <person name="Lorenzon L."/>
            <person name="Mandel J.R."/>
            <person name="Marage G."/>
            <person name="Marchand G."/>
            <person name="Marquand E."/>
            <person name="Bret-Mestries E."/>
            <person name="Morien E."/>
            <person name="Nambeesan S."/>
            <person name="Nguyen T."/>
            <person name="Pegot-Espagnet P."/>
            <person name="Pouilly N."/>
            <person name="Raftis F."/>
            <person name="Sallet E."/>
            <person name="Schiex T."/>
            <person name="Thomas J."/>
            <person name="Vandecasteele C."/>
            <person name="Vares D."/>
            <person name="Vear F."/>
            <person name="Vautrin S."/>
            <person name="Crespi M."/>
            <person name="Mangin B."/>
            <person name="Burke J.M."/>
            <person name="Salse J."/>
            <person name="Munos S."/>
            <person name="Vincourt P."/>
            <person name="Rieseberg L.H."/>
            <person name="Langlade N.B."/>
        </authorList>
    </citation>
    <scope>NUCLEOTIDE SEQUENCE [LARGE SCALE GENOMIC DNA]</scope>
    <source>
        <strain evidence="2">cv. SF193</strain>
    </source>
</reference>
<accession>A0A251RW70</accession>
<evidence type="ECO:0000313" key="2">
    <source>
        <dbReference type="Proteomes" id="UP000215914"/>
    </source>
</evidence>
<sequence length="102" mass="11438">MLTIFMLVDQLDIPLLLQILKICLQRSLLLLQDSSKACFLLSIPTCFHLPYVASFFWRFITGEHGSNISNGCSALRYVKKINSYAVSVLGILVQTVLLVSCE</sequence>
<name>A0A251RW70_HELAN</name>
<gene>
    <name evidence="1" type="ORF">HannXRQ_Chr16g0500011</name>
</gene>
<proteinExistence type="predicted"/>
<dbReference type="InParanoid" id="A0A251RW70"/>
<dbReference type="AlphaFoldDB" id="A0A251RW70"/>
<protein>
    <submittedName>
        <fullName evidence="1">Uncharacterized protein</fullName>
    </submittedName>
</protein>